<protein>
    <submittedName>
        <fullName evidence="13">Uncharacterized protein</fullName>
    </submittedName>
</protein>
<comment type="caution">
    <text evidence="13">The sequence shown here is derived from an EMBL/GenBank/DDBJ whole genome shotgun (WGS) entry which is preliminary data.</text>
</comment>
<evidence type="ECO:0000313" key="13">
    <source>
        <dbReference type="EMBL" id="KAL3538738.1"/>
    </source>
</evidence>
<dbReference type="GO" id="GO:0006508">
    <property type="term" value="P:proteolysis"/>
    <property type="evidence" value="ECO:0007669"/>
    <property type="project" value="UniProtKB-KW"/>
</dbReference>
<keyword evidence="6 9" id="KW-1015">Disulfide bond</keyword>
<evidence type="ECO:0000256" key="9">
    <source>
        <dbReference type="PIRSR" id="PIRSR601461-2"/>
    </source>
</evidence>
<evidence type="ECO:0000313" key="14">
    <source>
        <dbReference type="Proteomes" id="UP001630127"/>
    </source>
</evidence>
<evidence type="ECO:0000256" key="5">
    <source>
        <dbReference type="ARBA" id="ARBA00023145"/>
    </source>
</evidence>
<evidence type="ECO:0000259" key="12">
    <source>
        <dbReference type="PROSITE" id="PS51767"/>
    </source>
</evidence>
<feature type="active site" evidence="8">
    <location>
        <position position="102"/>
    </location>
</feature>
<dbReference type="PROSITE" id="PS50015">
    <property type="entry name" value="SAP_B"/>
    <property type="match status" value="2"/>
</dbReference>
<dbReference type="InterPro" id="IPR008138">
    <property type="entry name" value="SapB_2"/>
</dbReference>
<keyword evidence="4 10" id="KW-0378">Hydrolase</keyword>
<evidence type="ECO:0000256" key="10">
    <source>
        <dbReference type="RuleBase" id="RU000454"/>
    </source>
</evidence>
<dbReference type="Proteomes" id="UP001630127">
    <property type="component" value="Unassembled WGS sequence"/>
</dbReference>
<feature type="domain" description="Saposin B-type" evidence="11">
    <location>
        <begin position="365"/>
        <end position="406"/>
    </location>
</feature>
<dbReference type="Gene3D" id="2.40.70.10">
    <property type="entry name" value="Acid Proteases"/>
    <property type="match status" value="2"/>
</dbReference>
<feature type="domain" description="Peptidase A1" evidence="12">
    <location>
        <begin position="84"/>
        <end position="492"/>
    </location>
</feature>
<dbReference type="InterPro" id="IPR001969">
    <property type="entry name" value="Aspartic_peptidase_AS"/>
</dbReference>
<gene>
    <name evidence="13" type="ORF">ACH5RR_002104</name>
</gene>
<dbReference type="InterPro" id="IPR033121">
    <property type="entry name" value="PEPTIDASE_A1"/>
</dbReference>
<evidence type="ECO:0000256" key="2">
    <source>
        <dbReference type="ARBA" id="ARBA00022670"/>
    </source>
</evidence>
<feature type="disulfide bond" evidence="9">
    <location>
        <begin position="115"/>
        <end position="121"/>
    </location>
</feature>
<reference evidence="13 14" key="1">
    <citation type="submission" date="2024-11" db="EMBL/GenBank/DDBJ databases">
        <title>A near-complete genome assembly of Cinchona calisaya.</title>
        <authorList>
            <person name="Lian D.C."/>
            <person name="Zhao X.W."/>
            <person name="Wei L."/>
        </authorList>
    </citation>
    <scope>NUCLEOTIDE SEQUENCE [LARGE SCALE GENOMIC DNA]</scope>
    <source>
        <tissue evidence="13">Nenye</tissue>
    </source>
</reference>
<dbReference type="InterPro" id="IPR011001">
    <property type="entry name" value="Saposin-like"/>
</dbReference>
<dbReference type="InterPro" id="IPR007856">
    <property type="entry name" value="SapB_1"/>
</dbReference>
<keyword evidence="14" id="KW-1185">Reference proteome</keyword>
<evidence type="ECO:0000256" key="3">
    <source>
        <dbReference type="ARBA" id="ARBA00022750"/>
    </source>
</evidence>
<dbReference type="GO" id="GO:0004190">
    <property type="term" value="F:aspartic-type endopeptidase activity"/>
    <property type="evidence" value="ECO:0007669"/>
    <property type="project" value="UniProtKB-KW"/>
</dbReference>
<dbReference type="PRINTS" id="PR00792">
    <property type="entry name" value="PEPSIN"/>
</dbReference>
<keyword evidence="7" id="KW-0325">Glycoprotein</keyword>
<dbReference type="PROSITE" id="PS51767">
    <property type="entry name" value="PEPTIDASE_A1"/>
    <property type="match status" value="1"/>
</dbReference>
<dbReference type="PANTHER" id="PTHR47966:SF20">
    <property type="entry name" value="ASPARTIC PROTEINASE-LIKE"/>
    <property type="match status" value="1"/>
</dbReference>
<proteinExistence type="inferred from homology"/>
<evidence type="ECO:0000259" key="11">
    <source>
        <dbReference type="PROSITE" id="PS50015"/>
    </source>
</evidence>
<dbReference type="Pfam" id="PF00026">
    <property type="entry name" value="Asp"/>
    <property type="match status" value="1"/>
</dbReference>
<evidence type="ECO:0000256" key="7">
    <source>
        <dbReference type="ARBA" id="ARBA00023180"/>
    </source>
</evidence>
<keyword evidence="5" id="KW-0865">Zymogen</keyword>
<accession>A0ABD3B5Y3</accession>
<sequence length="505" mass="56030">MGIKKNLFLPALLFILFGASNFGFTFNLQSDGIVRIGLKKRPLDLESIHAGRLYTRHSGKIIGGNVESLQEIVVYLKNYLDTQYFGEISIGTPPQYFEVVFDTGSSNLWVPSSKCLLSLSCYVHSKYKSKQSSTYTEIGRSCKIPYGSGSIYGFLSRDNVGIGGFTINDQVFTEAKWEGLFTFLLAQFDGILGLGFRENAIGQVTPVWYNMVLQGVVTKQTFSFWLDTNPRSKLGGEILFGGVDWTHFKGHHTYVPVARNGYWQIEIGDILIGSNSTGLCEDGCAAIVDSGTSFLAGPTTILTQINHAIGAEGVVSLECKMVVSSYADLIWEKLISGLQPRNLCTHIGLCRFKNSNAVNFPIEDENVLCPFCEMAVFWIQVELRKKSTKDRIFKYVDELCEKLPNPSGRAFVDCESVAKLPSISFTIGNRSFPLSPQQYTIRVQKNLTDVCVSGFVPLDVPPPQGPIWVLGNMFMGAYHTVFDFGNLQIGFAESSRYQLPSEASY</sequence>
<keyword evidence="3 10" id="KW-0064">Aspartyl protease</keyword>
<evidence type="ECO:0000256" key="4">
    <source>
        <dbReference type="ARBA" id="ARBA00022801"/>
    </source>
</evidence>
<dbReference type="Pfam" id="PF05184">
    <property type="entry name" value="SapB_1"/>
    <property type="match status" value="1"/>
</dbReference>
<dbReference type="Pfam" id="PF03489">
    <property type="entry name" value="SapB_2"/>
    <property type="match status" value="1"/>
</dbReference>
<dbReference type="InterPro" id="IPR001461">
    <property type="entry name" value="Aspartic_peptidase_A1"/>
</dbReference>
<dbReference type="EMBL" id="JBJUIK010000001">
    <property type="protein sequence ID" value="KAL3538738.1"/>
    <property type="molecule type" value="Genomic_DNA"/>
</dbReference>
<feature type="domain" description="Saposin B-type" evidence="11">
    <location>
        <begin position="314"/>
        <end position="354"/>
    </location>
</feature>
<feature type="active site" evidence="8">
    <location>
        <position position="289"/>
    </location>
</feature>
<evidence type="ECO:0000256" key="1">
    <source>
        <dbReference type="ARBA" id="ARBA00007447"/>
    </source>
</evidence>
<evidence type="ECO:0000256" key="8">
    <source>
        <dbReference type="PIRSR" id="PIRSR601461-1"/>
    </source>
</evidence>
<comment type="similarity">
    <text evidence="1 10">Belongs to the peptidase A1 family.</text>
</comment>
<dbReference type="Gene3D" id="1.10.225.10">
    <property type="entry name" value="Saposin-like"/>
    <property type="match status" value="1"/>
</dbReference>
<dbReference type="SUPFAM" id="SSF50630">
    <property type="entry name" value="Acid proteases"/>
    <property type="match status" value="1"/>
</dbReference>
<evidence type="ECO:0000256" key="6">
    <source>
        <dbReference type="ARBA" id="ARBA00023157"/>
    </source>
</evidence>
<dbReference type="InterPro" id="IPR021109">
    <property type="entry name" value="Peptidase_aspartic_dom_sf"/>
</dbReference>
<organism evidence="13 14">
    <name type="scientific">Cinchona calisaya</name>
    <dbReference type="NCBI Taxonomy" id="153742"/>
    <lineage>
        <taxon>Eukaryota</taxon>
        <taxon>Viridiplantae</taxon>
        <taxon>Streptophyta</taxon>
        <taxon>Embryophyta</taxon>
        <taxon>Tracheophyta</taxon>
        <taxon>Spermatophyta</taxon>
        <taxon>Magnoliopsida</taxon>
        <taxon>eudicotyledons</taxon>
        <taxon>Gunneridae</taxon>
        <taxon>Pentapetalae</taxon>
        <taxon>asterids</taxon>
        <taxon>lamiids</taxon>
        <taxon>Gentianales</taxon>
        <taxon>Rubiaceae</taxon>
        <taxon>Cinchonoideae</taxon>
        <taxon>Cinchoneae</taxon>
        <taxon>Cinchona</taxon>
    </lineage>
</organism>
<dbReference type="FunFam" id="2.40.70.10:FF:000115">
    <property type="entry name" value="Lysosomal aspartic protease"/>
    <property type="match status" value="1"/>
</dbReference>
<dbReference type="SUPFAM" id="SSF47862">
    <property type="entry name" value="Saposin"/>
    <property type="match status" value="1"/>
</dbReference>
<keyword evidence="2 10" id="KW-0645">Protease</keyword>
<dbReference type="InterPro" id="IPR008139">
    <property type="entry name" value="SaposinB_dom"/>
</dbReference>
<feature type="disulfide bond" evidence="9">
    <location>
        <begin position="280"/>
        <end position="284"/>
    </location>
</feature>
<dbReference type="AlphaFoldDB" id="A0ABD3B5Y3"/>
<dbReference type="PROSITE" id="PS00141">
    <property type="entry name" value="ASP_PROTEASE"/>
    <property type="match status" value="2"/>
</dbReference>
<dbReference type="PANTHER" id="PTHR47966">
    <property type="entry name" value="BETA-SITE APP-CLEAVING ENZYME, ISOFORM A-RELATED"/>
    <property type="match status" value="1"/>
</dbReference>
<name>A0ABD3B5Y3_9GENT</name>